<keyword evidence="3" id="KW-1185">Reference proteome</keyword>
<evidence type="ECO:0000256" key="1">
    <source>
        <dbReference type="SAM" id="MobiDB-lite"/>
    </source>
</evidence>
<feature type="region of interest" description="Disordered" evidence="1">
    <location>
        <begin position="39"/>
        <end position="80"/>
    </location>
</feature>
<feature type="compositionally biased region" description="Basic and acidic residues" evidence="1">
    <location>
        <begin position="55"/>
        <end position="80"/>
    </location>
</feature>
<reference evidence="2 3" key="1">
    <citation type="submission" date="2016-07" db="EMBL/GenBank/DDBJ databases">
        <title>Multiple horizontal gene transfer events from other fungi enriched the ability of initially mycotrophic Trichoderma (Ascomycota) to feed on dead plant biomass.</title>
        <authorList>
            <consortium name="DOE Joint Genome Institute"/>
            <person name="Aerts A."/>
            <person name="Atanasova L."/>
            <person name="Chenthamara K."/>
            <person name="Zhang J."/>
            <person name="Grujic M."/>
            <person name="Henrissat B."/>
            <person name="Kuo A."/>
            <person name="Salamov A."/>
            <person name="Lipzen A."/>
            <person name="Labutti K."/>
            <person name="Barry K."/>
            <person name="Miao Y."/>
            <person name="Rahimi M.J."/>
            <person name="Shen Q."/>
            <person name="Grigoriev I.V."/>
            <person name="Kubicek C.P."/>
            <person name="Druzhinina I.S."/>
        </authorList>
    </citation>
    <scope>NUCLEOTIDE SEQUENCE [LARGE SCALE GENOMIC DNA]</scope>
    <source>
        <strain evidence="2 3">CBS 433.97</strain>
    </source>
</reference>
<evidence type="ECO:0000313" key="2">
    <source>
        <dbReference type="EMBL" id="PTB40059.1"/>
    </source>
</evidence>
<dbReference type="AlphaFoldDB" id="A0A2T3Z5G9"/>
<dbReference type="Proteomes" id="UP000240493">
    <property type="component" value="Unassembled WGS sequence"/>
</dbReference>
<protein>
    <submittedName>
        <fullName evidence="2">Uncharacterized protein</fullName>
    </submittedName>
</protein>
<name>A0A2T3Z5G9_TRIA4</name>
<proteinExistence type="predicted"/>
<organism evidence="2 3">
    <name type="scientific">Trichoderma asperellum (strain ATCC 204424 / CBS 433.97 / NBRC 101777)</name>
    <dbReference type="NCBI Taxonomy" id="1042311"/>
    <lineage>
        <taxon>Eukaryota</taxon>
        <taxon>Fungi</taxon>
        <taxon>Dikarya</taxon>
        <taxon>Ascomycota</taxon>
        <taxon>Pezizomycotina</taxon>
        <taxon>Sordariomycetes</taxon>
        <taxon>Hypocreomycetidae</taxon>
        <taxon>Hypocreales</taxon>
        <taxon>Hypocreaceae</taxon>
        <taxon>Trichoderma</taxon>
    </lineage>
</organism>
<sequence length="80" mass="8729">MGEDARDQGDQRGQRDAWKGLAGRFKTAADAVTAEMQAMPRDESQVCGRGQEVVGEPKLDRFEAVPRTAGRDPDGNDRVP</sequence>
<dbReference type="OrthoDB" id="10587916at2759"/>
<dbReference type="EMBL" id="KZ679263">
    <property type="protein sequence ID" value="PTB40059.1"/>
    <property type="molecule type" value="Genomic_DNA"/>
</dbReference>
<evidence type="ECO:0000313" key="3">
    <source>
        <dbReference type="Proteomes" id="UP000240493"/>
    </source>
</evidence>
<accession>A0A2T3Z5G9</accession>
<gene>
    <name evidence="2" type="ORF">M441DRAFT_27940</name>
</gene>